<feature type="domain" description="RecF/RecN/SMC N-terminal" evidence="11">
    <location>
        <begin position="16"/>
        <end position="992"/>
    </location>
</feature>
<dbReference type="GO" id="GO:0005634">
    <property type="term" value="C:nucleus"/>
    <property type="evidence" value="ECO:0007669"/>
    <property type="project" value="UniProtKB-SubCell"/>
</dbReference>
<dbReference type="KEGG" id="dme:Dmel_CG32438"/>
<sequence length="1025" mass="116744">MAGDRALSSKQLAGRIHSVYCKDFVSYSEITFHPKHYLNVLTGPNGSGKSTIVSAIILGLGGEPILLDRSASVADYIQSNKTSATIIVRVYGRTPNTTETFRRIINSNGLSTFSVNDKDTSKKNFLAAVSSFNIQVSNLCQFLPQDRVQDFSKMNPQELLLNTMSSVCDEDLINSFNSLKQMRTEQANVHANREKEKSDLVKKQKRLEHLQMTVSQYKEREEVKQKLQVYSAKKLWVETQAGEAKAAEMKTQVKNAKTQSDKLKNQHDKLLQSQEQIEKEKESLRKALLEKTRLLENAVAEKAAIDGKMDSLKQGIYQKKYELEQNIKKSRRTATECDNLNQLVENKIYELETLNKSRPLIVSELERAKESCAAARGKAMEQYSRRRQLEQKLNDEMIPEITAYKLKIERLRNVKMQKIDEIRAKNPNLVVAMNWLAQNKQRYKLNVYDPMILELTVQNHEDAKFLENVVAQRDLFAFACEDKGDMSDLINELCVKQKLGVNVIYCAPSDRLVYSPKTPIDDLRSFGFRSYLVDLVTGPIPLINKLCASYSIHNIPIGTEAVGNYTSSIPKAIRVYFGGSKKFVVTASRYRSDTILTESSIRAKNQLITVDSQQLALVMKQCSEAVKESDSIKNAITQTDNEFERLQAVAKDEQEKRRKLDQKIAHFNSLKTEIETLQKKLEALRNSDSLDCLETNFCNSLHKDLKKIFDADAELCSCLKAIDRLIIEKNMAQTKVSIYMLQHETQIEALKESEEQSKAATRDFQQLLQCLENQISDVNKRKSAIQGLCHGEIPTSSKFPFKKEFRELENIDLPELREAIHDFQARLECMKSVNSEAISSYQGLQNEVKQLEEGIQESVNQAKSIESGMSNLYDKWEPKLNSLVETISTKFSEFMESIEYVGEVVLSKTDKIMVQFRRGLQLQPLDKFIQSGGERAVSIAIYSLSLQHVTHVPFRCVDEINQGMDATNERHIFDLLLKEATKHGSAQYLFVTPKLLRDLNYNEHLCVSIVHNSKTVCHGMQFPMA</sequence>
<dbReference type="OrthoDB" id="10254973at2759"/>
<evidence type="ECO:0000313" key="13">
    <source>
        <dbReference type="FlyBase" id="FBgn0052438"/>
    </source>
</evidence>
<dbReference type="FunFam" id="3.40.50.300:FF:001301">
    <property type="entry name" value="Structural maintenance of chromosomes 5"/>
    <property type="match status" value="1"/>
</dbReference>
<reference evidence="12 14" key="1">
    <citation type="journal article" date="2000" name="Science">
        <title>The genome sequence of Drosophila melanogaster.</title>
        <authorList>
            <person name="Adams M.D."/>
            <person name="Celniker S.E."/>
            <person name="Holt R.A."/>
            <person name="Evans C.A."/>
            <person name="Gocayne J.D."/>
            <person name="Amanatides P.G."/>
            <person name="Scherer S.E."/>
            <person name="Li P.W."/>
            <person name="Hoskins R.A."/>
            <person name="Galle R.F."/>
            <person name="George R.A."/>
            <person name="Lewis S.E."/>
            <person name="Richards S."/>
            <person name="Ashburner M."/>
            <person name="Henderson S.N."/>
            <person name="Sutton G.G."/>
            <person name="Wortman J.R."/>
            <person name="Yandell M.D."/>
            <person name="Zhang Q."/>
            <person name="Chen L.X."/>
            <person name="Brandon R.C."/>
            <person name="Rogers Y.H."/>
            <person name="Blazej R.G."/>
            <person name="Champe M."/>
            <person name="Pfeiffer B.D."/>
            <person name="Wan K.H."/>
            <person name="Doyle C."/>
            <person name="Baxter E.G."/>
            <person name="Helt G."/>
            <person name="Nelson C.R."/>
            <person name="Gabor G.L."/>
            <person name="Abril J.F."/>
            <person name="Agbayani A."/>
            <person name="An H.J."/>
            <person name="Andrews-Pfannkoch C."/>
            <person name="Baldwin D."/>
            <person name="Ballew R.M."/>
            <person name="Basu A."/>
            <person name="Baxendale J."/>
            <person name="Bayraktaroglu L."/>
            <person name="Beasley E.M."/>
            <person name="Beeson K.Y."/>
            <person name="Benos P.V."/>
            <person name="Berman B.P."/>
            <person name="Bhandari D."/>
            <person name="Bolshakov S."/>
            <person name="Borkova D."/>
            <person name="Botchan M.R."/>
            <person name="Bouck J."/>
            <person name="Brokstein P."/>
            <person name="Brottier P."/>
            <person name="Burtis K.C."/>
            <person name="Busam D.A."/>
            <person name="Butler H."/>
            <person name="Cadieu E."/>
            <person name="Center A."/>
            <person name="Chandra I."/>
            <person name="Cherry J.M."/>
            <person name="Cawley S."/>
            <person name="Dahlke C."/>
            <person name="Davenport L.B."/>
            <person name="Davies P."/>
            <person name="de Pablos B."/>
            <person name="Delcher A."/>
            <person name="Deng Z."/>
            <person name="Mays A.D."/>
            <person name="Dew I."/>
            <person name="Dietz S.M."/>
            <person name="Dodson K."/>
            <person name="Doup L.E."/>
            <person name="Downes M."/>
            <person name="Dugan-Rocha S."/>
            <person name="Dunkov B.C."/>
            <person name="Dunn P."/>
            <person name="Durbin K.J."/>
            <person name="Evangelista C.C."/>
            <person name="Ferraz C."/>
            <person name="Ferriera S."/>
            <person name="Fleischmann W."/>
            <person name="Fosler C."/>
            <person name="Gabrielian A.E."/>
            <person name="Garg N.S."/>
            <person name="Gelbart W.M."/>
            <person name="Glasser K."/>
            <person name="Glodek A."/>
            <person name="Gong F."/>
            <person name="Gorrell J.H."/>
            <person name="Gu Z."/>
            <person name="Guan P."/>
            <person name="Harris M."/>
            <person name="Harris N.L."/>
            <person name="Harvey D."/>
            <person name="Heiman T.J."/>
            <person name="Hernandez J.R."/>
            <person name="Houck J."/>
            <person name="Hostin D."/>
            <person name="Houston K.A."/>
            <person name="Howland T.J."/>
            <person name="Wei M.H."/>
            <person name="Ibegwam C."/>
            <person name="Jalali M."/>
            <person name="Kalush F."/>
            <person name="Karpen G.H."/>
            <person name="Ke Z."/>
            <person name="Kennison J.A."/>
            <person name="Ketchum K.A."/>
            <person name="Kimmel B.E."/>
            <person name="Kodira C.D."/>
            <person name="Kraft C."/>
            <person name="Kravitz S."/>
            <person name="Kulp D."/>
            <person name="Lai Z."/>
            <person name="Lasko P."/>
            <person name="Lei Y."/>
            <person name="Levitsky A.A."/>
            <person name="Li J."/>
            <person name="Li Z."/>
            <person name="Liang Y."/>
            <person name="Lin X."/>
            <person name="Liu X."/>
            <person name="Mattei B."/>
            <person name="McIntosh T.C."/>
            <person name="McLeod M.P."/>
            <person name="McPherson D."/>
            <person name="Merkulov G."/>
            <person name="Milshina N.V."/>
            <person name="Mobarry C."/>
            <person name="Morris J."/>
            <person name="Moshrefi A."/>
            <person name="Mount S.M."/>
            <person name="Moy M."/>
            <person name="Murphy B."/>
            <person name="Murphy L."/>
            <person name="Muzny D.M."/>
            <person name="Nelson D.L."/>
            <person name="Nelson D.R."/>
            <person name="Nelson K.A."/>
            <person name="Nixon K."/>
            <person name="Nusskern D.R."/>
            <person name="Pacleb J.M."/>
            <person name="Palazzolo M."/>
            <person name="Pittman G.S."/>
            <person name="Pan S."/>
            <person name="Pollard J."/>
            <person name="Puri V."/>
            <person name="Reese M.G."/>
            <person name="Reinert K."/>
            <person name="Remington K."/>
            <person name="Saunders R.D."/>
            <person name="Scheeler F."/>
            <person name="Shen H."/>
            <person name="Shue B.C."/>
            <person name="Siden-Kiamos I."/>
            <person name="Simpson M."/>
            <person name="Skupski M.P."/>
            <person name="Smith T."/>
            <person name="Spier E."/>
            <person name="Spradling A.C."/>
            <person name="Stapleton M."/>
            <person name="Strong R."/>
            <person name="Sun E."/>
            <person name="Svirskas R."/>
            <person name="Tector C."/>
            <person name="Turner R."/>
            <person name="Venter E."/>
            <person name="Wang A.H."/>
            <person name="Wang X."/>
            <person name="Wang Z.Y."/>
            <person name="Wassarman D.A."/>
            <person name="Weinstock G.M."/>
            <person name="Weissenbach J."/>
            <person name="Williams S.M."/>
            <person name="WoodageT"/>
            <person name="Worley K.C."/>
            <person name="Wu D."/>
            <person name="Yang S."/>
            <person name="Yao Q.A."/>
            <person name="Ye J."/>
            <person name="Yeh R.F."/>
            <person name="Zaveri J.S."/>
            <person name="Zhan M."/>
            <person name="Zhang G."/>
            <person name="Zhao Q."/>
            <person name="Zheng L."/>
            <person name="Zheng X.H."/>
            <person name="Zhong F.N."/>
            <person name="Zhong W."/>
            <person name="Zhou X."/>
            <person name="Zhu S."/>
            <person name="Zhu X."/>
            <person name="Smith H.O."/>
            <person name="Gibbs R.A."/>
            <person name="Myers E.W."/>
            <person name="Rubin G.M."/>
            <person name="Venter J.C."/>
        </authorList>
    </citation>
    <scope>NUCLEOTIDE SEQUENCE [LARGE SCALE GENOMIC DNA]</scope>
    <source>
        <strain evidence="14">Berkeley</strain>
    </source>
</reference>
<dbReference type="FlyBase" id="FBgn0052438">
    <property type="gene designation" value="SMC5"/>
</dbReference>
<dbReference type="BioGRID-ORCS" id="326215">
    <property type="hits" value="1 hit in 1 CRISPR screen"/>
</dbReference>
<keyword evidence="14" id="KW-1185">Reference proteome</keyword>
<evidence type="ECO:0000256" key="1">
    <source>
        <dbReference type="ARBA" id="ARBA00004123"/>
    </source>
</evidence>
<dbReference type="GO" id="GO:0005524">
    <property type="term" value="F:ATP binding"/>
    <property type="evidence" value="ECO:0007669"/>
    <property type="project" value="UniProtKB-KW"/>
</dbReference>
<evidence type="ECO:0000256" key="2">
    <source>
        <dbReference type="ARBA" id="ARBA00004286"/>
    </source>
</evidence>
<name>M9PGC9_DROME</name>
<keyword evidence="6" id="KW-0547">Nucleotide-binding</keyword>
<evidence type="ECO:0000256" key="6">
    <source>
        <dbReference type="ARBA" id="ARBA00022741"/>
    </source>
</evidence>
<dbReference type="RefSeq" id="NP_001262176.1">
    <property type="nucleotide sequence ID" value="NM_001275247.1"/>
</dbReference>
<evidence type="ECO:0000259" key="11">
    <source>
        <dbReference type="Pfam" id="PF02463"/>
    </source>
</evidence>
<reference evidence="12 14" key="3">
    <citation type="journal article" date="2002" name="Genome Biol.">
        <title>Annotation of the Drosophila melanogaster euchromatic genome: a systematic review.</title>
        <authorList>
            <person name="Misra S."/>
            <person name="Crosby M.A."/>
            <person name="Mungall C.J."/>
            <person name="Matthews B.B."/>
            <person name="Campbell K.S."/>
            <person name="Hradecky P."/>
            <person name="Huang Y."/>
            <person name="Kaminker J.S."/>
            <person name="Millburn G.H."/>
            <person name="Prochnik S.E."/>
            <person name="Smith C.D."/>
            <person name="Tupy J.L."/>
            <person name="Whitfied E.J."/>
            <person name="Bayraktaroglu L."/>
            <person name="Berman B.P."/>
            <person name="Bettencourt B.R."/>
            <person name="Celniker S.E."/>
            <person name="de Grey A.D."/>
            <person name="Drysdale R.A."/>
            <person name="Harris N.L."/>
            <person name="Richter J."/>
            <person name="Russo S."/>
            <person name="Schroeder A.J."/>
            <person name="Shu S.Q."/>
            <person name="Stapleton M."/>
            <person name="Yamada C."/>
            <person name="Ashburner M."/>
            <person name="Gelbart W.M."/>
            <person name="Rubin G.M."/>
            <person name="Lewis S.E."/>
        </authorList>
    </citation>
    <scope>GENOME REANNOTATION</scope>
    <source>
        <strain evidence="14">Berkeley</strain>
    </source>
</reference>
<keyword evidence="8 10" id="KW-0175">Coiled coil</keyword>
<reference evidence="12 14" key="2">
    <citation type="journal article" date="2002" name="Genome Biol.">
        <title>Finishing a whole-genome shotgun: release 3 of the Drosophila melanogaster euchromatic genome sequence.</title>
        <authorList>
            <person name="Celniker S.E."/>
            <person name="Wheeler D.A."/>
            <person name="Kronmiller B."/>
            <person name="Carlson J.W."/>
            <person name="Halpern A."/>
            <person name="Patel S."/>
            <person name="Adams M."/>
            <person name="Champe M."/>
            <person name="Dugan S.P."/>
            <person name="Frise E."/>
            <person name="Hodgson A."/>
            <person name="George R.A."/>
            <person name="Hoskins R.A."/>
            <person name="Laverty T."/>
            <person name="Muzny D.M."/>
            <person name="Nelson C.R."/>
            <person name="Pacleb J.M."/>
            <person name="Park S."/>
            <person name="Pfeiffer B.D."/>
            <person name="Richards S."/>
            <person name="Sodergren E.J."/>
            <person name="Svirskas R."/>
            <person name="Tabor P.E."/>
            <person name="Wan K."/>
            <person name="Stapleton M."/>
            <person name="Sutton G.G."/>
            <person name="Venter C."/>
            <person name="Weinstock G."/>
            <person name="Scherer S.E."/>
            <person name="Myers E.W."/>
            <person name="Gibbs R.A."/>
            <person name="Rubin G.M."/>
        </authorList>
    </citation>
    <scope>NUCLEOTIDE SEQUENCE [LARGE SCALE GENOMIC DNA]</scope>
    <source>
        <strain evidence="14">Berkeley</strain>
    </source>
</reference>
<evidence type="ECO:0000256" key="7">
    <source>
        <dbReference type="ARBA" id="ARBA00022840"/>
    </source>
</evidence>
<dbReference type="FunFam" id="3.40.50.300:FF:002535">
    <property type="entry name" value="SMC5 protein"/>
    <property type="match status" value="1"/>
</dbReference>
<reference evidence="12 14" key="8">
    <citation type="journal article" date="2007" name="Science">
        <title>Sequence finishing and mapping of Drosophila melanogaster heterochromatin.</title>
        <authorList>
            <person name="Hoskins R.A."/>
            <person name="Carlson J.W."/>
            <person name="Kennedy C."/>
            <person name="Acevedo D."/>
            <person name="Evans-Holm M."/>
            <person name="Frise E."/>
            <person name="Wan K.H."/>
            <person name="Park S."/>
            <person name="Mendez-Lago M."/>
            <person name="Rossi F."/>
            <person name="Villasante A."/>
            <person name="Dimitri P."/>
            <person name="Karpen G.H."/>
            <person name="Celniker S.E."/>
        </authorList>
    </citation>
    <scope>NUCLEOTIDE SEQUENCE [LARGE SCALE GENOMIC DNA]</scope>
    <source>
        <strain evidence="14">Berkeley</strain>
    </source>
</reference>
<evidence type="ECO:0000256" key="9">
    <source>
        <dbReference type="ARBA" id="ARBA00023242"/>
    </source>
</evidence>
<dbReference type="Pfam" id="PF02463">
    <property type="entry name" value="SMC_N"/>
    <property type="match status" value="1"/>
</dbReference>
<protein>
    <recommendedName>
        <fullName evidence="4">Structural maintenance of chromosomes protein 5</fullName>
    </recommendedName>
</protein>
<dbReference type="GO" id="GO:0006310">
    <property type="term" value="P:DNA recombination"/>
    <property type="evidence" value="ECO:0007669"/>
    <property type="project" value="UniProtKB-KW"/>
</dbReference>
<dbReference type="ExpressionAtlas" id="M9PGC9">
    <property type="expression patterns" value="baseline and differential"/>
</dbReference>
<keyword evidence="5" id="KW-0158">Chromosome</keyword>
<evidence type="ECO:0007829" key="15">
    <source>
        <dbReference type="PeptideAtlas" id="M9PGC9"/>
    </source>
</evidence>
<reference evidence="12 14" key="9">
    <citation type="journal article" date="2015" name="G3 (Bethesda)">
        <title>Gene Model Annotations for Drosophila melanogaster: Impact of High-Throughput Data.</title>
        <authorList>
            <consortium name="FlyBase Consortium"/>
            <person name="Matthews B.B."/>
            <person name="Dos Santos G."/>
            <person name="Crosby M.A."/>
            <person name="Emmert D.B."/>
            <person name="St Pierre S.E."/>
            <person name="Gramates L.S."/>
            <person name="Zhou P."/>
            <person name="Schroeder A.J."/>
            <person name="Falls K."/>
            <person name="Strelets V."/>
            <person name="Russo S.M."/>
            <person name="Gelbart W.M."/>
            <person name="null"/>
        </authorList>
    </citation>
    <scope>NUCLEOTIDE SEQUENCE [LARGE SCALE GENOMIC DNA]</scope>
    <source>
        <strain evidence="14">Berkeley</strain>
    </source>
</reference>
<organism evidence="12 14">
    <name type="scientific">Drosophila melanogaster</name>
    <name type="common">Fruit fly</name>
    <dbReference type="NCBI Taxonomy" id="7227"/>
    <lineage>
        <taxon>Eukaryota</taxon>
        <taxon>Metazoa</taxon>
        <taxon>Ecdysozoa</taxon>
        <taxon>Arthropoda</taxon>
        <taxon>Hexapoda</taxon>
        <taxon>Insecta</taxon>
        <taxon>Pterygota</taxon>
        <taxon>Neoptera</taxon>
        <taxon>Endopterygota</taxon>
        <taxon>Diptera</taxon>
        <taxon>Brachycera</taxon>
        <taxon>Muscomorpha</taxon>
        <taxon>Ephydroidea</taxon>
        <taxon>Drosophilidae</taxon>
        <taxon>Drosophila</taxon>
        <taxon>Sophophora</taxon>
    </lineage>
</organism>
<accession>M9PGC9</accession>
<evidence type="ECO:0000256" key="10">
    <source>
        <dbReference type="SAM" id="Coils"/>
    </source>
</evidence>
<dbReference type="Proteomes" id="UP000000803">
    <property type="component" value="Chromosome 3L"/>
</dbReference>
<comment type="similarity">
    <text evidence="3">Belongs to the SMC family. SMC5 subfamily.</text>
</comment>
<dbReference type="PANTHER" id="PTHR45916:SF1">
    <property type="entry name" value="STRUCTURAL MAINTENANCE OF CHROMOSOMES PROTEIN 5"/>
    <property type="match status" value="1"/>
</dbReference>
<dbReference type="Gene3D" id="3.40.50.300">
    <property type="entry name" value="P-loop containing nucleotide triphosphate hydrolases"/>
    <property type="match status" value="2"/>
</dbReference>
<dbReference type="SMR" id="M9PGC9"/>
<feature type="coiled-coil region" evidence="10">
    <location>
        <begin position="246"/>
        <end position="301"/>
    </location>
</feature>
<dbReference type="VEuPathDB" id="VectorBase:FBgn0052438"/>
<reference evidence="12 14" key="10">
    <citation type="journal article" date="2015" name="G3 (Bethesda)">
        <title>Gene Model Annotations for Drosophila melanogaster: The Rule-Benders.</title>
        <authorList>
            <consortium name="FlyBase Consortium"/>
            <person name="Crosby M.A."/>
            <person name="Gramates L.S."/>
            <person name="Dos Santos G."/>
            <person name="Matthews B.B."/>
            <person name="St Pierre S.E."/>
            <person name="Zhou P."/>
            <person name="Schroeder A.J."/>
            <person name="Falls K."/>
            <person name="Emmert D.B."/>
            <person name="Russo S.M."/>
            <person name="Gelbart W.M."/>
            <person name="null"/>
        </authorList>
    </citation>
    <scope>NUCLEOTIDE SEQUENCE [LARGE SCALE GENOMIC DNA]</scope>
    <source>
        <strain evidence="14">Berkeley</strain>
    </source>
</reference>
<evidence type="ECO:0000313" key="12">
    <source>
        <dbReference type="EMBL" id="AGB94869.1"/>
    </source>
</evidence>
<feature type="coiled-coil region" evidence="10">
    <location>
        <begin position="193"/>
        <end position="220"/>
    </location>
</feature>
<reference evidence="12 14" key="11">
    <citation type="journal article" date="2015" name="Genome Res.">
        <title>The Release 6 reference sequence of the Drosophila melanogaster genome.</title>
        <authorList>
            <person name="Hoskins R.A."/>
            <person name="Carlson J.W."/>
            <person name="Wan K.H."/>
            <person name="Park S."/>
            <person name="Mendez I."/>
            <person name="Galle S.E."/>
            <person name="Booth B.W."/>
            <person name="Pfeiffer B.D."/>
            <person name="George R.A."/>
            <person name="Svirskas R."/>
            <person name="Krzywinski M."/>
            <person name="Schein J."/>
            <person name="Accardo M.C."/>
            <person name="Damia E."/>
            <person name="Messina G."/>
            <person name="Mendez-Lago M."/>
            <person name="de Pablos B."/>
            <person name="Demakova O.V."/>
            <person name="Andreyeva E.N."/>
            <person name="Boldyreva L.V."/>
            <person name="Marra M."/>
            <person name="Carvalho A.B."/>
            <person name="Dimitri P."/>
            <person name="Villasante A."/>
            <person name="Zhimulev I.F."/>
            <person name="Rubin G.M."/>
            <person name="Karpen G.H."/>
            <person name="Celniker S.E."/>
        </authorList>
    </citation>
    <scope>NUCLEOTIDE SEQUENCE [LARGE SCALE GENOMIC DNA]</scope>
    <source>
        <strain evidence="14">Berkeley</strain>
    </source>
</reference>
<evidence type="ECO:0000256" key="3">
    <source>
        <dbReference type="ARBA" id="ARBA00010171"/>
    </source>
</evidence>
<evidence type="ECO:0000313" key="14">
    <source>
        <dbReference type="Proteomes" id="UP000000803"/>
    </source>
</evidence>
<dbReference type="CTD" id="23137"/>
<reference evidence="12 14" key="5">
    <citation type="journal article" date="2002" name="Genome Biol.">
        <title>Heterochromatic sequences in a Drosophila whole-genome shotgun assembly.</title>
        <authorList>
            <person name="Hoskins R.A."/>
            <person name="Smith C.D."/>
            <person name="Carlson J.W."/>
            <person name="Carvalho A.B."/>
            <person name="Halpern A."/>
            <person name="Kaminker J.S."/>
            <person name="Kennedy C."/>
            <person name="Mungall C.J."/>
            <person name="Sullivan B.A."/>
            <person name="Sutton G.G."/>
            <person name="Yasuhara J.C."/>
            <person name="Wakimoto B.T."/>
            <person name="Myers E.W."/>
            <person name="Celniker S.E."/>
            <person name="Rubin G.M."/>
            <person name="Karpen G.H."/>
        </authorList>
    </citation>
    <scope>NUCLEOTIDE SEQUENCE [LARGE SCALE GENOMIC DNA]</scope>
    <source>
        <strain evidence="14">Berkeley</strain>
    </source>
</reference>
<gene>
    <name evidence="12 13" type="primary">SMC5</name>
    <name evidence="12" type="synonym">AAF51749</name>
    <name evidence="12" type="synonym">CG7783</name>
    <name evidence="12" type="synonym">Dmel\CG32438</name>
    <name evidence="12" type="synonym">DmSMC5</name>
    <name evidence="12" type="synonym">Smc5</name>
    <name evidence="12" type="synonym">smc5</name>
    <name evidence="12 13" type="ORF">CG32438</name>
    <name evidence="12" type="ORF">Dmel_CG32438</name>
</gene>
<dbReference type="GO" id="GO:0005694">
    <property type="term" value="C:chromosome"/>
    <property type="evidence" value="ECO:0007669"/>
    <property type="project" value="UniProtKB-SubCell"/>
</dbReference>
<keyword evidence="9" id="KW-0539">Nucleus</keyword>
<dbReference type="SUPFAM" id="SSF52540">
    <property type="entry name" value="P-loop containing nucleoside triphosphate hydrolases"/>
    <property type="match status" value="1"/>
</dbReference>
<feature type="coiled-coil region" evidence="10">
    <location>
        <begin position="636"/>
        <end position="687"/>
    </location>
</feature>
<keyword evidence="7" id="KW-0067">ATP-binding</keyword>
<dbReference type="AGR" id="FB:FBgn0052438"/>
<comment type="subcellular location">
    <subcellularLocation>
        <location evidence="2">Chromosome</location>
    </subcellularLocation>
    <subcellularLocation>
        <location evidence="1">Nucleus</location>
    </subcellularLocation>
</comment>
<dbReference type="EMBL" id="AE014296">
    <property type="protein sequence ID" value="AGB94869.1"/>
    <property type="molecule type" value="Genomic_DNA"/>
</dbReference>
<dbReference type="PANTHER" id="PTHR45916">
    <property type="entry name" value="STRUCTURAL MAINTENANCE OF CHROMOSOMES PROTEIN 5"/>
    <property type="match status" value="1"/>
</dbReference>
<reference evidence="12 14" key="6">
    <citation type="journal article" date="2005" name="PLoS Comput. Biol.">
        <title>Combined evidence annotation of transposable elements in genome sequences.</title>
        <authorList>
            <person name="Quesneville H."/>
            <person name="Bergman C.M."/>
            <person name="Andrieu O."/>
            <person name="Autard D."/>
            <person name="Nouaud D."/>
            <person name="Ashburner M."/>
            <person name="Anxolabehere D."/>
        </authorList>
    </citation>
    <scope>NUCLEOTIDE SEQUENCE [LARGE SCALE GENOMIC DNA]</scope>
    <source>
        <strain evidence="14">Berkeley</strain>
    </source>
</reference>
<proteinExistence type="evidence at protein level"/>
<dbReference type="InterPro" id="IPR027417">
    <property type="entry name" value="P-loop_NTPase"/>
</dbReference>
<dbReference type="Bgee" id="FBgn0052438">
    <property type="expression patterns" value="Expressed in spermatogonium in testis and 129 other cell types or tissues"/>
</dbReference>
<evidence type="ECO:0000256" key="8">
    <source>
        <dbReference type="ARBA" id="ARBA00023054"/>
    </source>
</evidence>
<evidence type="ECO:0000256" key="5">
    <source>
        <dbReference type="ARBA" id="ARBA00022454"/>
    </source>
</evidence>
<evidence type="ECO:0000256" key="4">
    <source>
        <dbReference type="ARBA" id="ARBA00018687"/>
    </source>
</evidence>
<dbReference type="GO" id="GO:0006974">
    <property type="term" value="P:DNA damage response"/>
    <property type="evidence" value="ECO:0000315"/>
    <property type="project" value="FlyBase"/>
</dbReference>
<keyword evidence="15" id="KW-1267">Proteomics identification</keyword>
<dbReference type="InterPro" id="IPR003395">
    <property type="entry name" value="RecF/RecN/SMC_N"/>
</dbReference>
<reference evidence="12 14" key="7">
    <citation type="journal article" date="2007" name="Science">
        <title>The Release 5.1 annotation of Drosophila melanogaster heterochromatin.</title>
        <authorList>
            <person name="Smith C.D."/>
            <person name="Shu S."/>
            <person name="Mungall C.J."/>
            <person name="Karpen G.H."/>
        </authorList>
    </citation>
    <scope>NUCLEOTIDE SEQUENCE [LARGE SCALE GENOMIC DNA]</scope>
    <source>
        <strain evidence="14">Berkeley</strain>
    </source>
</reference>
<dbReference type="AlphaFoldDB" id="M9PGC9"/>
<feature type="coiled-coil region" evidence="10">
    <location>
        <begin position="834"/>
        <end position="861"/>
    </location>
</feature>
<dbReference type="GeneID" id="326215"/>
<reference evidence="12 14" key="4">
    <citation type="journal article" date="2002" name="Genome Biol.">
        <title>The transposable elements of the Drosophila melanogaster euchromatin: a genomics perspective.</title>
        <authorList>
            <person name="Kaminker J.S."/>
            <person name="Bergman C.M."/>
            <person name="Kronmiller B."/>
            <person name="Carlson J."/>
            <person name="Svirskas R."/>
            <person name="Patel S."/>
            <person name="Frise E."/>
            <person name="Wheeler D.A."/>
            <person name="Lewis S.E."/>
            <person name="Rubin G.M."/>
            <person name="Ashburner M."/>
            <person name="Celniker S.E."/>
        </authorList>
    </citation>
    <scope>NUCLEOTIDE SEQUENCE [LARGE SCALE GENOMIC DNA]</scope>
    <source>
        <strain evidence="14">Berkeley</strain>
    </source>
</reference>